<dbReference type="KEGG" id="mmil:sm9_0416"/>
<dbReference type="GO" id="GO:0016740">
    <property type="term" value="F:transferase activity"/>
    <property type="evidence" value="ECO:0007669"/>
    <property type="project" value="UniProtKB-KW"/>
</dbReference>
<proteinExistence type="predicted"/>
<dbReference type="InterPro" id="IPR014729">
    <property type="entry name" value="Rossmann-like_a/b/a_fold"/>
</dbReference>
<dbReference type="Proteomes" id="UP000067738">
    <property type="component" value="Chromosome"/>
</dbReference>
<feature type="domain" description="Putative cytidyltransferase-related C-terminal region" evidence="1">
    <location>
        <begin position="152"/>
        <end position="290"/>
    </location>
</feature>
<dbReference type="PATRIC" id="fig|230361.4.peg.429"/>
<evidence type="ECO:0000259" key="1">
    <source>
        <dbReference type="Pfam" id="PF16581"/>
    </source>
</evidence>
<dbReference type="SUPFAM" id="SSF52374">
    <property type="entry name" value="Nucleotidylyl transferase"/>
    <property type="match status" value="1"/>
</dbReference>
<sequence>MFNLICISADFDPVHKGHEKLISEARKIADNESKKLVVYLNKGFSANHAPFFTSFEARSEMALALGADEIKSFEGLHHRLVLSYSVPIRLQKMIDDGATDYITSASISLDEIAKKAQKFVKEGNFVGMPKNYTNRNEIRWYALNEFLGSKLKFHIVKELNKDKYSGRLIRQSIIDNDYTITKEIKKLLPKSTVEILENEISKNNINLGRNWDDIYKRMNTYSRGNLTKIAYLNGETINQIIKKRVYSNPESVWAAFRRSNYGPVMTRLAISSIEEDVTKKEVMDLMKSYEAKGVIPKMQKVSKVIERAWYVASKTHEGMSAKEANNNFRQGNIDVDDVPLELNAGLNLTRFETKIMKEDLNADLYVDKNNKISVQLKSEGKKIKTNLRLPAKEVTYLRYIMDSHFIPVTAKSKKDKKGFKINVKIA</sequence>
<evidence type="ECO:0000313" key="2">
    <source>
        <dbReference type="EMBL" id="ALT68218.1"/>
    </source>
</evidence>
<name>A0A0U3DQI0_9EURY</name>
<reference evidence="2 3" key="1">
    <citation type="submission" date="2015-04" db="EMBL/GenBank/DDBJ databases">
        <title>The complete genome sequence of the rumen methanogen Methanobrevibacter millerae SM9.</title>
        <authorList>
            <person name="Leahy S.C."/>
            <person name="Kelly W.J."/>
            <person name="Pacheco D.M."/>
            <person name="Li D."/>
            <person name="Altermann E."/>
            <person name="Attwood G.T."/>
        </authorList>
    </citation>
    <scope>NUCLEOTIDE SEQUENCE [LARGE SCALE GENOMIC DNA]</scope>
    <source>
        <strain evidence="2 3">SM9</strain>
    </source>
</reference>
<accession>A0A0U3DQI0</accession>
<dbReference type="Pfam" id="PF16581">
    <property type="entry name" value="HIGH_NTase1_ass"/>
    <property type="match status" value="1"/>
</dbReference>
<protein>
    <submittedName>
        <fullName evidence="2">Cytidyltransferase-related domain-containing protein</fullName>
    </submittedName>
</protein>
<dbReference type="AlphaFoldDB" id="A0A0U3DQI0"/>
<gene>
    <name evidence="2" type="ORF">sm9_0416</name>
</gene>
<dbReference type="RefSeq" id="WP_157064634.1">
    <property type="nucleotide sequence ID" value="NZ_CP011266.1"/>
</dbReference>
<evidence type="ECO:0000313" key="3">
    <source>
        <dbReference type="Proteomes" id="UP000067738"/>
    </source>
</evidence>
<dbReference type="EMBL" id="CP011266">
    <property type="protein sequence ID" value="ALT68218.1"/>
    <property type="molecule type" value="Genomic_DNA"/>
</dbReference>
<dbReference type="InterPro" id="IPR032266">
    <property type="entry name" value="HIGH_NTase1_ass"/>
</dbReference>
<organism evidence="2 3">
    <name type="scientific">Methanobrevibacter millerae</name>
    <dbReference type="NCBI Taxonomy" id="230361"/>
    <lineage>
        <taxon>Archaea</taxon>
        <taxon>Methanobacteriati</taxon>
        <taxon>Methanobacteriota</taxon>
        <taxon>Methanomada group</taxon>
        <taxon>Methanobacteria</taxon>
        <taxon>Methanobacteriales</taxon>
        <taxon>Methanobacteriaceae</taxon>
        <taxon>Methanobrevibacter</taxon>
    </lineage>
</organism>
<dbReference type="GeneID" id="26735391"/>
<keyword evidence="2" id="KW-0808">Transferase</keyword>
<dbReference type="OrthoDB" id="80466at2157"/>
<dbReference type="Gene3D" id="3.40.50.620">
    <property type="entry name" value="HUPs"/>
    <property type="match status" value="1"/>
</dbReference>
<keyword evidence="3" id="KW-1185">Reference proteome</keyword>